<dbReference type="PANTHER" id="PTHR34135:SF2">
    <property type="entry name" value="LYSOZYME"/>
    <property type="match status" value="1"/>
</dbReference>
<dbReference type="EMBL" id="CAEZTR010000060">
    <property type="protein sequence ID" value="CAB4579653.1"/>
    <property type="molecule type" value="Genomic_DNA"/>
</dbReference>
<evidence type="ECO:0000313" key="6">
    <source>
        <dbReference type="EMBL" id="CAB4565888.1"/>
    </source>
</evidence>
<evidence type="ECO:0000313" key="7">
    <source>
        <dbReference type="EMBL" id="CAB4579653.1"/>
    </source>
</evidence>
<evidence type="ECO:0000256" key="1">
    <source>
        <dbReference type="ARBA" id="ARBA00010646"/>
    </source>
</evidence>
<feature type="transmembrane region" description="Helical" evidence="4">
    <location>
        <begin position="26"/>
        <end position="50"/>
    </location>
</feature>
<dbReference type="CDD" id="cd00599">
    <property type="entry name" value="GH25_muramidase"/>
    <property type="match status" value="1"/>
</dbReference>
<evidence type="ECO:0000313" key="8">
    <source>
        <dbReference type="EMBL" id="CAB4637665.1"/>
    </source>
</evidence>
<evidence type="ECO:0000313" key="5">
    <source>
        <dbReference type="EMBL" id="CAB4544815.1"/>
    </source>
</evidence>
<accession>A0A6J6EY37</accession>
<dbReference type="EMBL" id="CAEZVV010000011">
    <property type="protein sequence ID" value="CAB4637665.1"/>
    <property type="molecule type" value="Genomic_DNA"/>
</dbReference>
<dbReference type="InterPro" id="IPR018077">
    <property type="entry name" value="Glyco_hydro_fam25_subgr"/>
</dbReference>
<keyword evidence="4" id="KW-0472">Membrane</keyword>
<dbReference type="SMART" id="SM00641">
    <property type="entry name" value="Glyco_25"/>
    <property type="match status" value="1"/>
</dbReference>
<dbReference type="Gene3D" id="3.20.20.80">
    <property type="entry name" value="Glycosidases"/>
    <property type="match status" value="1"/>
</dbReference>
<sequence length="723" mass="75394">MTPPRHFSAAPNCESDPSSSLQAPKFFRVLVLALAFVGASFSLSFVASLVTATPASALLRGIDVSSWQHPGTPLDNSYCGRPIDWTQVRNSGVSFAYVKSTQGTSYTNVCFAQDWAGVASVGLLRGSYHYAKPALPISTAVDQARYFVSRAGSMTGPGDLPGMLDLEETGGLDGTQLSNWARAFMNEVTLLTGKKPVLYMGAFFFPGTIAADISATYQLWLPSYMCQNNAGERICDPYTDTRQPRLPAGWSSWTWWQFSSIEKVPGIYANSFNGQQSNAFNYALDNVDMNWFCCDLSSLQALAGAGSGGGSPFGSFDGTALNSVNNIHVAGWAIDPDTTAPIQVHFYTDGAWTGATTADRIRTDVGAVYPGFGSAHGFSADFAIPTGAQNMCAFGINVASGLNLPLGCLSLGGAPKGSLDMATVTQPGKVRVAGWAADPNDWSRSTVVHVYAGTAWTSLPANQLRTDVNNFFGITGNHGFNAEVDASGGPIQVCAYGINDTGPGGPSLLSCKSVTVPTGSPYGSLDGVKARPGAIDIAGWVIDPDTANPTQVHVYVDGVGVAIVASAPRPDVAAAFPLYGANHGFSTSVPVSAGSHQVCVYSINTVGAGSNQTLGCRTVVSGNGDPFGSIDWAASGYGHIGVAGWALDPNTDDPIVIHIYVNGVGVGRLASDYRADVAAAFGNGPNHGFTYLVPRPSADPQTICVFGLNVGAGTNSLIGCRVV</sequence>
<dbReference type="Pfam" id="PF01183">
    <property type="entry name" value="Glyco_hydro_25"/>
    <property type="match status" value="1"/>
</dbReference>
<proteinExistence type="inferred from homology"/>
<dbReference type="GO" id="GO:0003796">
    <property type="term" value="F:lysozyme activity"/>
    <property type="evidence" value="ECO:0007669"/>
    <property type="project" value="InterPro"/>
</dbReference>
<dbReference type="EMBL" id="CAEZTG010000069">
    <property type="protein sequence ID" value="CAB4565888.1"/>
    <property type="molecule type" value="Genomic_DNA"/>
</dbReference>
<name>A0A6J6EY37_9ZZZZ</name>
<organism evidence="7">
    <name type="scientific">freshwater metagenome</name>
    <dbReference type="NCBI Taxonomy" id="449393"/>
    <lineage>
        <taxon>unclassified sequences</taxon>
        <taxon>metagenomes</taxon>
        <taxon>ecological metagenomes</taxon>
    </lineage>
</organism>
<dbReference type="InterPro" id="IPR017853">
    <property type="entry name" value="GH"/>
</dbReference>
<evidence type="ECO:0000256" key="4">
    <source>
        <dbReference type="SAM" id="Phobius"/>
    </source>
</evidence>
<comment type="similarity">
    <text evidence="1">Belongs to the glycosyl hydrolase 25 family.</text>
</comment>
<dbReference type="AlphaFoldDB" id="A0A6J6EY37"/>
<evidence type="ECO:0000256" key="3">
    <source>
        <dbReference type="ARBA" id="ARBA00023295"/>
    </source>
</evidence>
<dbReference type="SUPFAM" id="SSF51445">
    <property type="entry name" value="(Trans)glycosidases"/>
    <property type="match status" value="1"/>
</dbReference>
<dbReference type="EMBL" id="CAEZSU010000032">
    <property type="protein sequence ID" value="CAB4544815.1"/>
    <property type="molecule type" value="Genomic_DNA"/>
</dbReference>
<evidence type="ECO:0000256" key="2">
    <source>
        <dbReference type="ARBA" id="ARBA00022801"/>
    </source>
</evidence>
<reference evidence="7" key="1">
    <citation type="submission" date="2020-05" db="EMBL/GenBank/DDBJ databases">
        <authorList>
            <person name="Chiriac C."/>
            <person name="Salcher M."/>
            <person name="Ghai R."/>
            <person name="Kavagutti S V."/>
        </authorList>
    </citation>
    <scope>NUCLEOTIDE SEQUENCE</scope>
</reference>
<gene>
    <name evidence="5" type="ORF">UFOPK1495_00433</name>
    <name evidence="6" type="ORF">UFOPK1603_00884</name>
    <name evidence="7" type="ORF">UFOPK1711_01077</name>
    <name evidence="8" type="ORF">UFOPK2143_00346</name>
</gene>
<keyword evidence="4" id="KW-1133">Transmembrane helix</keyword>
<keyword evidence="2" id="KW-0378">Hydrolase</keyword>
<dbReference type="GO" id="GO:0016998">
    <property type="term" value="P:cell wall macromolecule catabolic process"/>
    <property type="evidence" value="ECO:0007669"/>
    <property type="project" value="InterPro"/>
</dbReference>
<keyword evidence="3" id="KW-0326">Glycosidase</keyword>
<protein>
    <submittedName>
        <fullName evidence="7">Unannotated protein</fullName>
    </submittedName>
</protein>
<keyword evidence="4" id="KW-0812">Transmembrane</keyword>
<dbReference type="PROSITE" id="PS51904">
    <property type="entry name" value="GLYCOSYL_HYDROL_F25_2"/>
    <property type="match status" value="1"/>
</dbReference>
<dbReference type="InterPro" id="IPR002053">
    <property type="entry name" value="Glyco_hydro_25"/>
</dbReference>
<dbReference type="GO" id="GO:0009253">
    <property type="term" value="P:peptidoglycan catabolic process"/>
    <property type="evidence" value="ECO:0007669"/>
    <property type="project" value="InterPro"/>
</dbReference>
<dbReference type="PANTHER" id="PTHR34135">
    <property type="entry name" value="LYSOZYME"/>
    <property type="match status" value="1"/>
</dbReference>
<dbReference type="GO" id="GO:0016052">
    <property type="term" value="P:carbohydrate catabolic process"/>
    <property type="evidence" value="ECO:0007669"/>
    <property type="project" value="TreeGrafter"/>
</dbReference>